<sequence length="359" mass="37928">MVQVTRPSSLTSPLQTRVAPEASTRSKTAQGYNAVAARDSFTAALPAGGAQRGNAPSQVNSLRLPIPWPGKGEADKIGWIQKAYPPAKDSTAEFQKLNQAVRTGQNVLPPEAKDCVFLAVGGLLSEAAPKQLYFDKNLDALEAQGLQVGRVPVDTDMGVEHNAAIVRQAVLEASKNGKQVVLIGHSKGGLDSAAALALYPELKDHVRALVTIQSPYGGSPMAQDLLDNPLVRYGVGGAIEAIGGSIQAGEDLTYDSRKKFLAEHPMPAGIPAVCMASTTSNPTSPLFVAEEYMQQRYGVKSDGLVLPQDAFIPGSKSVTLHGLDHLDSTGTTLNPFKPYHPEDLTLSLVAMALNMPKGS</sequence>
<evidence type="ECO:0000256" key="1">
    <source>
        <dbReference type="SAM" id="MobiDB-lite"/>
    </source>
</evidence>
<gene>
    <name evidence="3" type="ORF">D7V93_18610</name>
</gene>
<name>A0A3A8PLR8_9BACT</name>
<keyword evidence="4" id="KW-1185">Reference proteome</keyword>
<dbReference type="PANTHER" id="PTHR31934">
    <property type="entry name" value="ALPHA/BETA-HYDROLASES SUPERFAMILY PROTEIN"/>
    <property type="match status" value="1"/>
</dbReference>
<dbReference type="EMBL" id="RAWB01000184">
    <property type="protein sequence ID" value="RKH57323.1"/>
    <property type="molecule type" value="Genomic_DNA"/>
</dbReference>
<protein>
    <submittedName>
        <fullName evidence="3">Alpha/beta fold hydrolase</fullName>
    </submittedName>
</protein>
<dbReference type="Proteomes" id="UP000272888">
    <property type="component" value="Unassembled WGS sequence"/>
</dbReference>
<evidence type="ECO:0000313" key="4">
    <source>
        <dbReference type="Proteomes" id="UP000272888"/>
    </source>
</evidence>
<organism evidence="3 4">
    <name type="scientific">Corallococcus llansteffanensis</name>
    <dbReference type="NCBI Taxonomy" id="2316731"/>
    <lineage>
        <taxon>Bacteria</taxon>
        <taxon>Pseudomonadati</taxon>
        <taxon>Myxococcota</taxon>
        <taxon>Myxococcia</taxon>
        <taxon>Myxococcales</taxon>
        <taxon>Cystobacterineae</taxon>
        <taxon>Myxococcaceae</taxon>
        <taxon>Corallococcus</taxon>
    </lineage>
</organism>
<reference evidence="4" key="1">
    <citation type="submission" date="2018-09" db="EMBL/GenBank/DDBJ databases">
        <authorList>
            <person name="Livingstone P.G."/>
            <person name="Whitworth D.E."/>
        </authorList>
    </citation>
    <scope>NUCLEOTIDE SEQUENCE [LARGE SCALE GENOMIC DNA]</scope>
    <source>
        <strain evidence="4">CA051B</strain>
    </source>
</reference>
<dbReference type="PANTHER" id="PTHR31934:SF5">
    <property type="entry name" value="OS05G0557900 PROTEIN"/>
    <property type="match status" value="1"/>
</dbReference>
<dbReference type="GO" id="GO:0016788">
    <property type="term" value="F:hydrolase activity, acting on ester bonds"/>
    <property type="evidence" value="ECO:0007669"/>
    <property type="project" value="InterPro"/>
</dbReference>
<keyword evidence="3" id="KW-0378">Hydrolase</keyword>
<dbReference type="SUPFAM" id="SSF53474">
    <property type="entry name" value="alpha/beta-Hydrolases"/>
    <property type="match status" value="1"/>
</dbReference>
<evidence type="ECO:0000259" key="2">
    <source>
        <dbReference type="Pfam" id="PF07819"/>
    </source>
</evidence>
<dbReference type="RefSeq" id="WP_120644688.1">
    <property type="nucleotide sequence ID" value="NZ_RAWB01000184.1"/>
</dbReference>
<dbReference type="Pfam" id="PF07819">
    <property type="entry name" value="PGAP1"/>
    <property type="match status" value="1"/>
</dbReference>
<evidence type="ECO:0000313" key="3">
    <source>
        <dbReference type="EMBL" id="RKH57323.1"/>
    </source>
</evidence>
<comment type="caution">
    <text evidence="3">The sequence shown here is derived from an EMBL/GenBank/DDBJ whole genome shotgun (WGS) entry which is preliminary data.</text>
</comment>
<feature type="compositionally biased region" description="Polar residues" evidence="1">
    <location>
        <begin position="1"/>
        <end position="15"/>
    </location>
</feature>
<feature type="domain" description="GPI inositol-deacylase PGAP1-like alpha/beta" evidence="2">
    <location>
        <begin position="172"/>
        <end position="224"/>
    </location>
</feature>
<dbReference type="InterPro" id="IPR012908">
    <property type="entry name" value="PGAP1-ab_dom-like"/>
</dbReference>
<proteinExistence type="predicted"/>
<dbReference type="Gene3D" id="3.40.50.1820">
    <property type="entry name" value="alpha/beta hydrolase"/>
    <property type="match status" value="1"/>
</dbReference>
<feature type="region of interest" description="Disordered" evidence="1">
    <location>
        <begin position="1"/>
        <end position="31"/>
    </location>
</feature>
<dbReference type="AlphaFoldDB" id="A0A3A8PLR8"/>
<dbReference type="InterPro" id="IPR029058">
    <property type="entry name" value="AB_hydrolase_fold"/>
</dbReference>
<accession>A0A3A8PLR8</accession>